<proteinExistence type="predicted"/>
<dbReference type="Proteomes" id="UP001610861">
    <property type="component" value="Unassembled WGS sequence"/>
</dbReference>
<evidence type="ECO:0000313" key="3">
    <source>
        <dbReference type="EMBL" id="MFH8251747.1"/>
    </source>
</evidence>
<keyword evidence="4" id="KW-1185">Reference proteome</keyword>
<sequence length="224" mass="24210">MTAQAKAIAAQDEETRTVDQLRSDVLGDLLITGDTTILPAQARGIRATVFVTVPALALLDGDTSRHGVASMEGVGPIPIEQARELCAGAHSWIRVLTHPETGIVLSLGRKKYRPPADLRRAVRWRSDTCVGPGCGMPASRCDVDHNIAWQDGGETAIWNHAPLCQGHHTVRHATDWRIEQIHDSGGVIRWTSPSGRTYLVEPERRTPAFGPGPPTTGDGDPPPF</sequence>
<gene>
    <name evidence="3" type="ORF">ACH3VR_15370</name>
</gene>
<evidence type="ECO:0000256" key="1">
    <source>
        <dbReference type="SAM" id="MobiDB-lite"/>
    </source>
</evidence>
<accession>A0ABW7QBD1</accession>
<name>A0ABW7QBD1_9MICO</name>
<dbReference type="InterPro" id="IPR003615">
    <property type="entry name" value="HNH_nuc"/>
</dbReference>
<protein>
    <submittedName>
        <fullName evidence="3">DUF222 domain-containing protein</fullName>
    </submittedName>
</protein>
<organism evidence="3 4">
    <name type="scientific">Microbacterium alkaliflavum</name>
    <dbReference type="NCBI Taxonomy" id="3248839"/>
    <lineage>
        <taxon>Bacteria</taxon>
        <taxon>Bacillati</taxon>
        <taxon>Actinomycetota</taxon>
        <taxon>Actinomycetes</taxon>
        <taxon>Micrococcales</taxon>
        <taxon>Microbacteriaceae</taxon>
        <taxon>Microbacterium</taxon>
    </lineage>
</organism>
<evidence type="ECO:0000313" key="4">
    <source>
        <dbReference type="Proteomes" id="UP001610861"/>
    </source>
</evidence>
<comment type="caution">
    <text evidence="3">The sequence shown here is derived from an EMBL/GenBank/DDBJ whole genome shotgun (WGS) entry which is preliminary data.</text>
</comment>
<reference evidence="3 4" key="1">
    <citation type="submission" date="2024-09" db="EMBL/GenBank/DDBJ databases">
        <authorList>
            <person name="Pan X."/>
        </authorList>
    </citation>
    <scope>NUCLEOTIDE SEQUENCE [LARGE SCALE GENOMIC DNA]</scope>
    <source>
        <strain evidence="3 4">B2969</strain>
    </source>
</reference>
<dbReference type="CDD" id="cd00085">
    <property type="entry name" value="HNHc"/>
    <property type="match status" value="1"/>
</dbReference>
<dbReference type="InterPro" id="IPR003870">
    <property type="entry name" value="DUF222"/>
</dbReference>
<feature type="domain" description="HNH nuclease" evidence="2">
    <location>
        <begin position="118"/>
        <end position="169"/>
    </location>
</feature>
<dbReference type="EMBL" id="JBIQWL010000005">
    <property type="protein sequence ID" value="MFH8251747.1"/>
    <property type="molecule type" value="Genomic_DNA"/>
</dbReference>
<feature type="region of interest" description="Disordered" evidence="1">
    <location>
        <begin position="202"/>
        <end position="224"/>
    </location>
</feature>
<dbReference type="SMART" id="SM00507">
    <property type="entry name" value="HNHc"/>
    <property type="match status" value="1"/>
</dbReference>
<evidence type="ECO:0000259" key="2">
    <source>
        <dbReference type="SMART" id="SM00507"/>
    </source>
</evidence>
<dbReference type="RefSeq" id="WP_397557195.1">
    <property type="nucleotide sequence ID" value="NZ_JBIQWL010000005.1"/>
</dbReference>
<feature type="compositionally biased region" description="Pro residues" evidence="1">
    <location>
        <begin position="210"/>
        <end position="224"/>
    </location>
</feature>
<dbReference type="Gene3D" id="1.10.30.50">
    <property type="match status" value="1"/>
</dbReference>
<dbReference type="Pfam" id="PF02720">
    <property type="entry name" value="DUF222"/>
    <property type="match status" value="1"/>
</dbReference>